<dbReference type="SUPFAM" id="SSF54292">
    <property type="entry name" value="2Fe-2S ferredoxin-like"/>
    <property type="match status" value="1"/>
</dbReference>
<dbReference type="GO" id="GO:0008137">
    <property type="term" value="F:NADH dehydrogenase (ubiquinone) activity"/>
    <property type="evidence" value="ECO:0007669"/>
    <property type="project" value="UniProtKB-UniRule"/>
</dbReference>
<dbReference type="EMBL" id="CAJC01000205">
    <property type="protein sequence ID" value="CCI54947.1"/>
    <property type="molecule type" value="Genomic_DNA"/>
</dbReference>
<sequence length="844" mass="88013">MTVTPEKSTAEKSPQQPQSPASGADAVPKPGGAEAPAAKPPVDMVELTIDGIPVSVPKGTLIIRAAEQIGIEIPRFCDHPGLDPMGACRQCLVEVAMPGPPGPDGKPGAARQMQGPPGRMKPQASCTMTVAPGMEVKTQFTSPGAEKAQHGVMELLLINHPLDCPVCDKGGECPLQNQAMTSGRPVSRFEDIKRTYPKPINISSQVLLDRERCVLCARCTRFSDQIAGDPFIALVERGALQQVGIYEDQPFESYFSGNTVQICPVGALTGAAYRFRSRPFDLVSTPGACEHCASGCAIRTDHRRGTVLRRMAINDPAVNEEWNCDKGRWAFASPTVGDRIELPLVRDAAGELQVASWPEALAAAAAGLRGTKSAVLTGGRISVEDAYAYSKFARTVLHTNAIDFRTRQHSSEEAQFLASTVVATGPNGGATTYADLEAATNVLLVGFEAEEESPIVFLRLRKAFRRNKTVVTSIAPYASRGLTKLGGTLIPAAPGTETDVLAADAAADALSGARNVVLVGERLASVAGGFAAALDLAERTGAKLAWVPRRAGERGALEAGALYGLLPGGRPVRNVEARAQVAAAWGVADLPTDVGLDMSGIIAGAAGGGVTSLLVGGVDAADLGAQAAKALEKAFVVSLDYRPSSVTAYADVVLPVAPHAEKAGTFVNWEGRTRPFQAALSTTALSDYRVLDLLADELGVFLGVRSLAEIQREMSALGAWAGGRYHRPTTTASLVPQPAPGQFVLASWHLLLDKGSLQDGEPFLAGTAHPARARMSSVSAAAVGAADGDVVTITGPAGSVRVPLEVTDMVDHVVWLPANSAGCRVSDLGVPVGQLVTVIPGGAS</sequence>
<dbReference type="GO" id="GO:0051537">
    <property type="term" value="F:2 iron, 2 sulfur cluster binding"/>
    <property type="evidence" value="ECO:0007669"/>
    <property type="project" value="UniProtKB-UniRule"/>
</dbReference>
<feature type="domain" description="2Fe-2S ferredoxin-type" evidence="16">
    <location>
        <begin position="43"/>
        <end position="142"/>
    </location>
</feature>
<feature type="compositionally biased region" description="Polar residues" evidence="15">
    <location>
        <begin position="1"/>
        <end position="21"/>
    </location>
</feature>
<keyword evidence="20" id="KW-1185">Reference proteome</keyword>
<comment type="similarity">
    <text evidence="3 14">Belongs to the complex I 75 kDa subunit family.</text>
</comment>
<protein>
    <recommendedName>
        <fullName evidence="14">NADH-quinone oxidoreductase</fullName>
        <ecNumber evidence="14">7.1.1.-</ecNumber>
    </recommendedName>
</protein>
<evidence type="ECO:0000256" key="15">
    <source>
        <dbReference type="SAM" id="MobiDB-lite"/>
    </source>
</evidence>
<keyword evidence="9 14" id="KW-0408">Iron</keyword>
<dbReference type="Pfam" id="PF13510">
    <property type="entry name" value="Fer2_4"/>
    <property type="match status" value="1"/>
</dbReference>
<evidence type="ECO:0000259" key="16">
    <source>
        <dbReference type="PROSITE" id="PS51085"/>
    </source>
</evidence>
<keyword evidence="10 14" id="KW-0411">Iron-sulfur</keyword>
<dbReference type="PANTHER" id="PTHR43105">
    <property type="entry name" value="RESPIRATORY NITRATE REDUCTASE"/>
    <property type="match status" value="1"/>
</dbReference>
<feature type="region of interest" description="Disordered" evidence="15">
    <location>
        <begin position="102"/>
        <end position="124"/>
    </location>
</feature>
<dbReference type="Pfam" id="PF10588">
    <property type="entry name" value="NADH-G_4Fe-4S_3"/>
    <property type="match status" value="1"/>
</dbReference>
<dbReference type="PROSITE" id="PS51085">
    <property type="entry name" value="2FE2S_FER_2"/>
    <property type="match status" value="1"/>
</dbReference>
<dbReference type="SUPFAM" id="SSF53706">
    <property type="entry name" value="Formate dehydrogenase/DMSO reductase, domains 1-3"/>
    <property type="match status" value="1"/>
</dbReference>
<evidence type="ECO:0000256" key="3">
    <source>
        <dbReference type="ARBA" id="ARBA00005404"/>
    </source>
</evidence>
<evidence type="ECO:0000259" key="18">
    <source>
        <dbReference type="PROSITE" id="PS51839"/>
    </source>
</evidence>
<dbReference type="Proteomes" id="UP000035720">
    <property type="component" value="Unassembled WGS sequence"/>
</dbReference>
<evidence type="ECO:0000256" key="2">
    <source>
        <dbReference type="ARBA" id="ARBA00004370"/>
    </source>
</evidence>
<keyword evidence="6 14" id="KW-0874">Quinone</keyword>
<proteinExistence type="inferred from homology"/>
<evidence type="ECO:0000256" key="7">
    <source>
        <dbReference type="ARBA" id="ARBA00022723"/>
    </source>
</evidence>
<dbReference type="PROSITE" id="PS00643">
    <property type="entry name" value="COMPLEX1_75K_3"/>
    <property type="match status" value="1"/>
</dbReference>
<dbReference type="OrthoDB" id="9810782at2"/>
<keyword evidence="4 14" id="KW-0004">4Fe-4S</keyword>
<dbReference type="SMART" id="SM00929">
    <property type="entry name" value="NADH-G_4Fe-4S_3"/>
    <property type="match status" value="1"/>
</dbReference>
<evidence type="ECO:0000256" key="1">
    <source>
        <dbReference type="ARBA" id="ARBA00001966"/>
    </source>
</evidence>
<comment type="catalytic activity">
    <reaction evidence="13 14">
        <text>a quinone + NADH + 5 H(+)(in) = a quinol + NAD(+) + 4 H(+)(out)</text>
        <dbReference type="Rhea" id="RHEA:57888"/>
        <dbReference type="ChEBI" id="CHEBI:15378"/>
        <dbReference type="ChEBI" id="CHEBI:24646"/>
        <dbReference type="ChEBI" id="CHEBI:57540"/>
        <dbReference type="ChEBI" id="CHEBI:57945"/>
        <dbReference type="ChEBI" id="CHEBI:132124"/>
    </reaction>
</comment>
<dbReference type="Gene3D" id="3.40.228.10">
    <property type="entry name" value="Dimethylsulfoxide Reductase, domain 2"/>
    <property type="match status" value="1"/>
</dbReference>
<dbReference type="Gene3D" id="3.30.70.20">
    <property type="match status" value="1"/>
</dbReference>
<evidence type="ECO:0000313" key="20">
    <source>
        <dbReference type="Proteomes" id="UP000035720"/>
    </source>
</evidence>
<comment type="cofactor">
    <cofactor evidence="1 14">
        <name>[4Fe-4S] cluster</name>
        <dbReference type="ChEBI" id="CHEBI:49883"/>
    </cofactor>
</comment>
<dbReference type="Pfam" id="PF22117">
    <property type="entry name" value="Fer4_Nqo3"/>
    <property type="match status" value="1"/>
</dbReference>
<evidence type="ECO:0000256" key="12">
    <source>
        <dbReference type="ARBA" id="ARBA00023136"/>
    </source>
</evidence>
<feature type="region of interest" description="Disordered" evidence="15">
    <location>
        <begin position="1"/>
        <end position="39"/>
    </location>
</feature>
<evidence type="ECO:0000259" key="17">
    <source>
        <dbReference type="PROSITE" id="PS51669"/>
    </source>
</evidence>
<feature type="domain" description="4Fe-4S Mo/W bis-MGD-type" evidence="17">
    <location>
        <begin position="282"/>
        <end position="338"/>
    </location>
</feature>
<dbReference type="InterPro" id="IPR010228">
    <property type="entry name" value="NADH_UbQ_OxRdtase_Gsu"/>
</dbReference>
<comment type="cofactor">
    <cofactor evidence="14">
        <name>[2Fe-2S] cluster</name>
        <dbReference type="ChEBI" id="CHEBI:190135"/>
    </cofactor>
    <text evidence="14">Binds 1 [2Fe-2S] cluster per subunit.</text>
</comment>
<dbReference type="InterPro" id="IPR000283">
    <property type="entry name" value="NADH_UbQ_OxRdtase_75kDa_su_CS"/>
</dbReference>
<evidence type="ECO:0000256" key="11">
    <source>
        <dbReference type="ARBA" id="ARBA00023027"/>
    </source>
</evidence>
<evidence type="ECO:0000256" key="6">
    <source>
        <dbReference type="ARBA" id="ARBA00022719"/>
    </source>
</evidence>
<comment type="function">
    <text evidence="14">NDH-1 shuttles electrons from NADH, via FMN and iron-sulfur (Fe-S) centers, to quinones in the respiratory chain. Couples the redox reaction to proton translocation (for every two electrons transferred, four hydrogen ions are translocated across the cytoplasmic membrane), and thus conserves the redox energy in a proton gradient.</text>
</comment>
<dbReference type="EC" id="7.1.1.-" evidence="14"/>
<keyword evidence="12" id="KW-0472">Membrane</keyword>
<accession>A0A077MGX8</accession>
<comment type="subcellular location">
    <subcellularLocation>
        <location evidence="2">Membrane</location>
    </subcellularLocation>
</comment>
<name>A0A077MGX8_9MICO</name>
<reference evidence="19 20" key="1">
    <citation type="journal article" date="2013" name="ISME J.">
        <title>A metabolic model for members of the genus Tetrasphaera involved in enhanced biological phosphorus removal.</title>
        <authorList>
            <person name="Kristiansen R."/>
            <person name="Nguyen H.T.T."/>
            <person name="Saunders A.M."/>
            <person name="Nielsen J.L."/>
            <person name="Wimmer R."/>
            <person name="Le V.Q."/>
            <person name="McIlroy S.J."/>
            <person name="Petrovski S."/>
            <person name="Seviour R.J."/>
            <person name="Calteau A."/>
            <person name="Nielsen K.L."/>
            <person name="Nielsen P.H."/>
        </authorList>
    </citation>
    <scope>NUCLEOTIDE SEQUENCE [LARGE SCALE GENOMIC DNA]</scope>
    <source>
        <strain evidence="19 20">Ben 74</strain>
    </source>
</reference>
<dbReference type="NCBIfam" id="NF005895">
    <property type="entry name" value="PRK07860.1"/>
    <property type="match status" value="1"/>
</dbReference>
<dbReference type="InterPro" id="IPR009010">
    <property type="entry name" value="Asp_de-COase-like_dom_sf"/>
</dbReference>
<dbReference type="STRING" id="1193518.BN13_90031"/>
<dbReference type="GO" id="GO:0048038">
    <property type="term" value="F:quinone binding"/>
    <property type="evidence" value="ECO:0007669"/>
    <property type="project" value="UniProtKB-UniRule"/>
</dbReference>
<dbReference type="CDD" id="cd00207">
    <property type="entry name" value="fer2"/>
    <property type="match status" value="1"/>
</dbReference>
<feature type="compositionally biased region" description="Low complexity" evidence="15">
    <location>
        <begin position="26"/>
        <end position="39"/>
    </location>
</feature>
<organism evidence="19 20">
    <name type="scientific">Nostocoides jenkinsii Ben 74</name>
    <dbReference type="NCBI Taxonomy" id="1193518"/>
    <lineage>
        <taxon>Bacteria</taxon>
        <taxon>Bacillati</taxon>
        <taxon>Actinomycetota</taxon>
        <taxon>Actinomycetes</taxon>
        <taxon>Micrococcales</taxon>
        <taxon>Intrasporangiaceae</taxon>
        <taxon>Nostocoides</taxon>
    </lineage>
</organism>
<dbReference type="Gene3D" id="3.10.20.740">
    <property type="match status" value="1"/>
</dbReference>
<dbReference type="SUPFAM" id="SSF54862">
    <property type="entry name" value="4Fe-4S ferredoxins"/>
    <property type="match status" value="1"/>
</dbReference>
<dbReference type="AlphaFoldDB" id="A0A077MGX8"/>
<evidence type="ECO:0000256" key="8">
    <source>
        <dbReference type="ARBA" id="ARBA00022967"/>
    </source>
</evidence>
<dbReference type="PANTHER" id="PTHR43105:SF12">
    <property type="entry name" value="NADH-QUINONE OXIDOREDUCTASE SUBUNIT G"/>
    <property type="match status" value="1"/>
</dbReference>
<dbReference type="GO" id="GO:0042773">
    <property type="term" value="P:ATP synthesis coupled electron transport"/>
    <property type="evidence" value="ECO:0007669"/>
    <property type="project" value="InterPro"/>
</dbReference>
<keyword evidence="8 14" id="KW-1278">Translocase</keyword>
<evidence type="ECO:0000256" key="4">
    <source>
        <dbReference type="ARBA" id="ARBA00022485"/>
    </source>
</evidence>
<dbReference type="Pfam" id="PF00384">
    <property type="entry name" value="Molybdopterin"/>
    <property type="match status" value="1"/>
</dbReference>
<dbReference type="PROSITE" id="PS00641">
    <property type="entry name" value="COMPLEX1_75K_1"/>
    <property type="match status" value="1"/>
</dbReference>
<keyword evidence="7 14" id="KW-0479">Metal-binding</keyword>
<evidence type="ECO:0000256" key="13">
    <source>
        <dbReference type="ARBA" id="ARBA00047712"/>
    </source>
</evidence>
<dbReference type="FunFam" id="3.30.70.20:FF:000016">
    <property type="entry name" value="NADH-quinone oxidoreductase"/>
    <property type="match status" value="1"/>
</dbReference>
<dbReference type="SUPFAM" id="SSF50692">
    <property type="entry name" value="ADC-like"/>
    <property type="match status" value="1"/>
</dbReference>
<keyword evidence="11 14" id="KW-0520">NAD</keyword>
<dbReference type="GO" id="GO:0003954">
    <property type="term" value="F:NADH dehydrogenase activity"/>
    <property type="evidence" value="ECO:0007669"/>
    <property type="project" value="TreeGrafter"/>
</dbReference>
<dbReference type="InterPro" id="IPR054351">
    <property type="entry name" value="NADH_UbQ_OxRdtase_ferredoxin"/>
</dbReference>
<evidence type="ECO:0000256" key="10">
    <source>
        <dbReference type="ARBA" id="ARBA00023014"/>
    </source>
</evidence>
<dbReference type="InterPro" id="IPR006963">
    <property type="entry name" value="Mopterin_OxRdtase_4Fe-4S_dom"/>
</dbReference>
<dbReference type="InterPro" id="IPR036010">
    <property type="entry name" value="2Fe-2S_ferredoxin-like_sf"/>
</dbReference>
<dbReference type="InterPro" id="IPR006656">
    <property type="entry name" value="Mopterin_OxRdtase"/>
</dbReference>
<dbReference type="PROSITE" id="PS51669">
    <property type="entry name" value="4FE4S_MOW_BIS_MGD"/>
    <property type="match status" value="1"/>
</dbReference>
<dbReference type="FunFam" id="3.10.20.740:FF:000004">
    <property type="entry name" value="NADH-quinone oxidoreductase"/>
    <property type="match status" value="1"/>
</dbReference>
<dbReference type="Gene3D" id="2.20.25.90">
    <property type="entry name" value="ADC-like domains"/>
    <property type="match status" value="1"/>
</dbReference>
<keyword evidence="5 14" id="KW-0001">2Fe-2S</keyword>
<dbReference type="NCBIfam" id="TIGR01973">
    <property type="entry name" value="NuoG"/>
    <property type="match status" value="1"/>
</dbReference>
<evidence type="ECO:0000313" key="19">
    <source>
        <dbReference type="EMBL" id="CCI54947.1"/>
    </source>
</evidence>
<dbReference type="InterPro" id="IPR001041">
    <property type="entry name" value="2Fe-2S_ferredoxin-type"/>
</dbReference>
<evidence type="ECO:0000256" key="14">
    <source>
        <dbReference type="RuleBase" id="RU003525"/>
    </source>
</evidence>
<dbReference type="PROSITE" id="PS00642">
    <property type="entry name" value="COMPLEX1_75K_2"/>
    <property type="match status" value="1"/>
</dbReference>
<keyword evidence="19" id="KW-0560">Oxidoreductase</keyword>
<dbReference type="InterPro" id="IPR019574">
    <property type="entry name" value="NADH_UbQ_OxRdtase_Gsu_4Fe4S-bd"/>
</dbReference>
<dbReference type="InterPro" id="IPR050123">
    <property type="entry name" value="Prok_molybdopt-oxidoreductase"/>
</dbReference>
<dbReference type="Gene3D" id="3.40.50.740">
    <property type="match status" value="2"/>
</dbReference>
<dbReference type="Pfam" id="PF22151">
    <property type="entry name" value="Fer4_NDSU1"/>
    <property type="match status" value="1"/>
</dbReference>
<dbReference type="RefSeq" id="WP_084733525.1">
    <property type="nucleotide sequence ID" value="NZ_HF571038.1"/>
</dbReference>
<dbReference type="PROSITE" id="PS51839">
    <property type="entry name" value="4FE4S_HC3"/>
    <property type="match status" value="1"/>
</dbReference>
<evidence type="ECO:0000256" key="5">
    <source>
        <dbReference type="ARBA" id="ARBA00022714"/>
    </source>
</evidence>
<feature type="domain" description="4Fe-4S His(Cys)3-ligated-type" evidence="18">
    <location>
        <begin position="144"/>
        <end position="183"/>
    </location>
</feature>
<gene>
    <name evidence="19" type="primary">nuoG</name>
    <name evidence="19" type="ORF">BN13_90031</name>
</gene>
<dbReference type="GO" id="GO:0051539">
    <property type="term" value="F:4 iron, 4 sulfur cluster binding"/>
    <property type="evidence" value="ECO:0007669"/>
    <property type="project" value="UniProtKB-KW"/>
</dbReference>
<dbReference type="GO" id="GO:0016020">
    <property type="term" value="C:membrane"/>
    <property type="evidence" value="ECO:0007669"/>
    <property type="project" value="UniProtKB-SubCell"/>
</dbReference>
<evidence type="ECO:0000256" key="9">
    <source>
        <dbReference type="ARBA" id="ARBA00023004"/>
    </source>
</evidence>
<comment type="caution">
    <text evidence="19">The sequence shown here is derived from an EMBL/GenBank/DDBJ whole genome shotgun (WGS) entry which is preliminary data.</text>
</comment>
<dbReference type="GO" id="GO:0046872">
    <property type="term" value="F:metal ion binding"/>
    <property type="evidence" value="ECO:0007669"/>
    <property type="project" value="UniProtKB-UniRule"/>
</dbReference>